<dbReference type="AlphaFoldDB" id="A0A371NPH9"/>
<keyword evidence="1" id="KW-0812">Transmembrane</keyword>
<reference evidence="2 3" key="1">
    <citation type="submission" date="2018-08" db="EMBL/GenBank/DDBJ databases">
        <title>Isolation, diversity and antifungal activity of Actinobacteria from cow dung.</title>
        <authorList>
            <person name="Ling L."/>
        </authorList>
    </citation>
    <scope>NUCLEOTIDE SEQUENCE [LARGE SCALE GENOMIC DNA]</scope>
    <source>
        <strain evidence="2 3">NEAU-LLE</strain>
    </source>
</reference>
<dbReference type="Proteomes" id="UP000262172">
    <property type="component" value="Unassembled WGS sequence"/>
</dbReference>
<evidence type="ECO:0000313" key="2">
    <source>
        <dbReference type="EMBL" id="REJ04078.1"/>
    </source>
</evidence>
<dbReference type="RefSeq" id="WP_116243596.1">
    <property type="nucleotide sequence ID" value="NZ_QUAB01000048.1"/>
</dbReference>
<evidence type="ECO:0000313" key="3">
    <source>
        <dbReference type="Proteomes" id="UP000262172"/>
    </source>
</evidence>
<gene>
    <name evidence="2" type="ORF">DY023_17385</name>
</gene>
<dbReference type="OrthoDB" id="3818356at2"/>
<sequence length="357" mass="37936">MVQPEGSAPRRPRLGMDLTILALIGVLLIAALGAGGAALYQQYYSPAAFVSRYLDLLASGRAADALRVPGVAVDRTVLEAAGIDGNASEALLRRAALAPLTDVRLETEQNGGVYRVSADYQAAGHSGTTEFEIVQDGWVGVAPNWRFAKSPLAEIELVVRGADVFSVNGFELDRRQVAITGAEAAPLEPVHLLVFTPGVYSVTVKTPIASSPGVSVLADAPLTHTPVDVQTQPTKKFRDVVQQRVEQFLTTCTTQKVLQPTACPFGLEVRNRLAPDSLPMWSITEQPQVSVIPDGANWRIKPSDAVAHIEVDIQSLFDGSIEHVSEDVPFSVDGTITILADGSASIRVGTPAGPDLD</sequence>
<keyword evidence="3" id="KW-1185">Reference proteome</keyword>
<proteinExistence type="predicted"/>
<evidence type="ECO:0000256" key="1">
    <source>
        <dbReference type="SAM" id="Phobius"/>
    </source>
</evidence>
<organism evidence="2 3">
    <name type="scientific">Microbacterium bovistercoris</name>
    <dbReference type="NCBI Taxonomy" id="2293570"/>
    <lineage>
        <taxon>Bacteria</taxon>
        <taxon>Bacillati</taxon>
        <taxon>Actinomycetota</taxon>
        <taxon>Actinomycetes</taxon>
        <taxon>Micrococcales</taxon>
        <taxon>Microbacteriaceae</taxon>
        <taxon>Microbacterium</taxon>
    </lineage>
</organism>
<feature type="transmembrane region" description="Helical" evidence="1">
    <location>
        <begin position="20"/>
        <end position="40"/>
    </location>
</feature>
<name>A0A371NPH9_9MICO</name>
<comment type="caution">
    <text evidence="2">The sequence shown here is derived from an EMBL/GenBank/DDBJ whole genome shotgun (WGS) entry which is preliminary data.</text>
</comment>
<keyword evidence="1" id="KW-0472">Membrane</keyword>
<accession>A0A371NPH9</accession>
<dbReference type="EMBL" id="QUAB01000048">
    <property type="protein sequence ID" value="REJ04078.1"/>
    <property type="molecule type" value="Genomic_DNA"/>
</dbReference>
<protein>
    <submittedName>
        <fullName evidence="2">Uncharacterized protein</fullName>
    </submittedName>
</protein>
<keyword evidence="1" id="KW-1133">Transmembrane helix</keyword>